<dbReference type="EMBL" id="QMDV01000003">
    <property type="protein sequence ID" value="RAU82569.1"/>
    <property type="molecule type" value="Genomic_DNA"/>
</dbReference>
<gene>
    <name evidence="2" type="ORF">DP923_12430</name>
</gene>
<feature type="chain" id="PRO_5016579012" description="Outer membrane protein beta-barrel domain-containing protein" evidence="1">
    <location>
        <begin position="20"/>
        <end position="204"/>
    </location>
</feature>
<dbReference type="RefSeq" id="WP_112306162.1">
    <property type="nucleotide sequence ID" value="NZ_QMDV01000003.1"/>
</dbReference>
<organism evidence="2 3">
    <name type="scientific">Pontibacter arcticus</name>
    <dbReference type="NCBI Taxonomy" id="2080288"/>
    <lineage>
        <taxon>Bacteria</taxon>
        <taxon>Pseudomonadati</taxon>
        <taxon>Bacteroidota</taxon>
        <taxon>Cytophagia</taxon>
        <taxon>Cytophagales</taxon>
        <taxon>Hymenobacteraceae</taxon>
        <taxon>Pontibacter</taxon>
    </lineage>
</organism>
<dbReference type="AlphaFoldDB" id="A0A364RE57"/>
<proteinExistence type="predicted"/>
<keyword evidence="3" id="KW-1185">Reference proteome</keyword>
<evidence type="ECO:0000313" key="3">
    <source>
        <dbReference type="Proteomes" id="UP000251692"/>
    </source>
</evidence>
<reference evidence="2 3" key="2">
    <citation type="submission" date="2018-07" db="EMBL/GenBank/DDBJ databases">
        <title>Pontibacter sp. 2b14 genomic sequence and assembly.</title>
        <authorList>
            <person name="Du Z.-J."/>
        </authorList>
    </citation>
    <scope>NUCLEOTIDE SEQUENCE [LARGE SCALE GENOMIC DNA]</scope>
    <source>
        <strain evidence="2 3">2b14</strain>
    </source>
</reference>
<comment type="caution">
    <text evidence="2">The sequence shown here is derived from an EMBL/GenBank/DDBJ whole genome shotgun (WGS) entry which is preliminary data.</text>
</comment>
<evidence type="ECO:0000256" key="1">
    <source>
        <dbReference type="SAM" id="SignalP"/>
    </source>
</evidence>
<accession>A0A364RE57</accession>
<protein>
    <recommendedName>
        <fullName evidence="4">Outer membrane protein beta-barrel domain-containing protein</fullName>
    </recommendedName>
</protein>
<evidence type="ECO:0000313" key="2">
    <source>
        <dbReference type="EMBL" id="RAU82569.1"/>
    </source>
</evidence>
<name>A0A364RE57_9BACT</name>
<evidence type="ECO:0008006" key="4">
    <source>
        <dbReference type="Google" id="ProtNLM"/>
    </source>
</evidence>
<sequence length="204" mass="22518">MRTTLLLLLLALLTTTATAQESKVKYGFFAGAVLRLNSFDQHTKEGVTFTTVNYLGYAAGANVYYQPAPVFSLRGTLGLHLEGDELKFFSQEFSISGKLVSTFLSTGVHALLKRNEQSRWQLVAGLTPYFRLNSEDNSAGTGLRAFDLASDLGVNYSFPVKSVQIMPELRFSRSLTNAASENGLAGMLNSYYRHRLSFSVHLVI</sequence>
<feature type="signal peptide" evidence="1">
    <location>
        <begin position="1"/>
        <end position="19"/>
    </location>
</feature>
<dbReference type="Proteomes" id="UP000251692">
    <property type="component" value="Unassembled WGS sequence"/>
</dbReference>
<reference evidence="2 3" key="1">
    <citation type="submission" date="2018-06" db="EMBL/GenBank/DDBJ databases">
        <authorList>
            <person name="Liu Z.-W."/>
        </authorList>
    </citation>
    <scope>NUCLEOTIDE SEQUENCE [LARGE SCALE GENOMIC DNA]</scope>
    <source>
        <strain evidence="2 3">2b14</strain>
    </source>
</reference>
<keyword evidence="1" id="KW-0732">Signal</keyword>